<organism evidence="1 2">
    <name type="scientific">Tetrapyrgos nigripes</name>
    <dbReference type="NCBI Taxonomy" id="182062"/>
    <lineage>
        <taxon>Eukaryota</taxon>
        <taxon>Fungi</taxon>
        <taxon>Dikarya</taxon>
        <taxon>Basidiomycota</taxon>
        <taxon>Agaricomycotina</taxon>
        <taxon>Agaricomycetes</taxon>
        <taxon>Agaricomycetidae</taxon>
        <taxon>Agaricales</taxon>
        <taxon>Marasmiineae</taxon>
        <taxon>Marasmiaceae</taxon>
        <taxon>Tetrapyrgos</taxon>
    </lineage>
</organism>
<proteinExistence type="predicted"/>
<sequence length="158" mass="16901">MLCALVTKSAAVDQLNTTPSTYPPQTCAWTMLQDSSSPISWTSLFVAAHVSVLMQMTSAGDVSSLDTRTQVFPSILPVPRGLGRLGRLDCSAAGIALLCVCVRRDPRATYPISATPNQEIAGSTPAVVMVMVNYTMTRLIQEQKQILTQSGGIKVKAE</sequence>
<keyword evidence="2" id="KW-1185">Reference proteome</keyword>
<comment type="caution">
    <text evidence="1">The sequence shown here is derived from an EMBL/GenBank/DDBJ whole genome shotgun (WGS) entry which is preliminary data.</text>
</comment>
<gene>
    <name evidence="1" type="ORF">D9758_016395</name>
</gene>
<evidence type="ECO:0000313" key="2">
    <source>
        <dbReference type="Proteomes" id="UP000559256"/>
    </source>
</evidence>
<dbReference type="EMBL" id="JAACJM010000222">
    <property type="protein sequence ID" value="KAF5336774.1"/>
    <property type="molecule type" value="Genomic_DNA"/>
</dbReference>
<name>A0A8H5C8Q4_9AGAR</name>
<evidence type="ECO:0000313" key="1">
    <source>
        <dbReference type="EMBL" id="KAF5336774.1"/>
    </source>
</evidence>
<reference evidence="1 2" key="1">
    <citation type="journal article" date="2020" name="ISME J.">
        <title>Uncovering the hidden diversity of litter-decomposition mechanisms in mushroom-forming fungi.</title>
        <authorList>
            <person name="Floudas D."/>
            <person name="Bentzer J."/>
            <person name="Ahren D."/>
            <person name="Johansson T."/>
            <person name="Persson P."/>
            <person name="Tunlid A."/>
        </authorList>
    </citation>
    <scope>NUCLEOTIDE SEQUENCE [LARGE SCALE GENOMIC DNA]</scope>
    <source>
        <strain evidence="1 2">CBS 291.85</strain>
    </source>
</reference>
<dbReference type="AlphaFoldDB" id="A0A8H5C8Q4"/>
<accession>A0A8H5C8Q4</accession>
<dbReference type="Proteomes" id="UP000559256">
    <property type="component" value="Unassembled WGS sequence"/>
</dbReference>
<protein>
    <submittedName>
        <fullName evidence="1">Uncharacterized protein</fullName>
    </submittedName>
</protein>